<protein>
    <submittedName>
        <fullName evidence="3">Cytochrome P460</fullName>
    </submittedName>
</protein>
<evidence type="ECO:0000259" key="2">
    <source>
        <dbReference type="Pfam" id="PF16694"/>
    </source>
</evidence>
<sequence length="163" mass="18195">MNKTIFSGLWLAAAILMPFGLAFAETQPTVKPEHGDYRDWRLLGVSLRHDKNSIRAIVGNHVAINAARAGKVKPWPDGSIIAKIKWAERKHPNWEQATVPGEFTAAEAMVKDSKKYAETGGWGFGIWEGKTLKMLNQEKSAPCFACHLPMKDSDYVYTLPNLQ</sequence>
<dbReference type="CDD" id="cd20753">
    <property type="entry name" value="cyt_P460_Mc-like"/>
    <property type="match status" value="1"/>
</dbReference>
<dbReference type="InterPro" id="IPR032033">
    <property type="entry name" value="Cytochrome_P460"/>
</dbReference>
<reference evidence="3 4" key="1">
    <citation type="submission" date="2016-03" db="EMBL/GenBank/DDBJ databases">
        <authorList>
            <person name="Ploux O."/>
        </authorList>
    </citation>
    <scope>NUCLEOTIDE SEQUENCE [LARGE SCALE GENOMIC DNA]</scope>
    <source>
        <strain evidence="3 4">R-45371</strain>
    </source>
</reference>
<dbReference type="Gene3D" id="3.50.70.20">
    <property type="entry name" value="Cytochrome P460"/>
    <property type="match status" value="1"/>
</dbReference>
<name>A0A177MB41_METMH</name>
<evidence type="ECO:0000313" key="3">
    <source>
        <dbReference type="EMBL" id="OAI02938.1"/>
    </source>
</evidence>
<dbReference type="Pfam" id="PF16694">
    <property type="entry name" value="Cytochrome_P460"/>
    <property type="match status" value="1"/>
</dbReference>
<keyword evidence="1" id="KW-0732">Signal</keyword>
<dbReference type="AlphaFoldDB" id="A0A177MB41"/>
<feature type="domain" description="Cytochrome P460" evidence="2">
    <location>
        <begin position="36"/>
        <end position="158"/>
    </location>
</feature>
<gene>
    <name evidence="3" type="ORF">A1353_14865</name>
</gene>
<dbReference type="Proteomes" id="UP000077763">
    <property type="component" value="Unassembled WGS sequence"/>
</dbReference>
<comment type="caution">
    <text evidence="3">The sequence shown here is derived from an EMBL/GenBank/DDBJ whole genome shotgun (WGS) entry which is preliminary data.</text>
</comment>
<proteinExistence type="predicted"/>
<feature type="chain" id="PRO_5008067822" evidence="1">
    <location>
        <begin position="25"/>
        <end position="163"/>
    </location>
</feature>
<dbReference type="InterPro" id="IPR038142">
    <property type="entry name" value="Cytochrome_P460_sp"/>
</dbReference>
<dbReference type="RefSeq" id="WP_064036975.1">
    <property type="nucleotide sequence ID" value="NZ_LUUH01000060.1"/>
</dbReference>
<evidence type="ECO:0000313" key="4">
    <source>
        <dbReference type="Proteomes" id="UP000077763"/>
    </source>
</evidence>
<accession>A0A177MB41</accession>
<organism evidence="3 4">
    <name type="scientific">Methylomonas methanica</name>
    <dbReference type="NCBI Taxonomy" id="421"/>
    <lineage>
        <taxon>Bacteria</taxon>
        <taxon>Pseudomonadati</taxon>
        <taxon>Pseudomonadota</taxon>
        <taxon>Gammaproteobacteria</taxon>
        <taxon>Methylococcales</taxon>
        <taxon>Methylococcaceae</taxon>
        <taxon>Methylomonas</taxon>
    </lineage>
</organism>
<feature type="signal peptide" evidence="1">
    <location>
        <begin position="1"/>
        <end position="24"/>
    </location>
</feature>
<dbReference type="EMBL" id="LUUH01000060">
    <property type="protein sequence ID" value="OAI02938.1"/>
    <property type="molecule type" value="Genomic_DNA"/>
</dbReference>
<evidence type="ECO:0000256" key="1">
    <source>
        <dbReference type="SAM" id="SignalP"/>
    </source>
</evidence>